<reference evidence="1 2" key="1">
    <citation type="submission" date="2013-12" db="EMBL/GenBank/DDBJ databases">
        <title>Draft genome of the parsitic nematode Ancylostoma duodenale.</title>
        <authorList>
            <person name="Mitreva M."/>
        </authorList>
    </citation>
    <scope>NUCLEOTIDE SEQUENCE [LARGE SCALE GENOMIC DNA]</scope>
    <source>
        <strain evidence="1 2">Zhejiang</strain>
    </source>
</reference>
<evidence type="ECO:0000313" key="2">
    <source>
        <dbReference type="Proteomes" id="UP000054047"/>
    </source>
</evidence>
<evidence type="ECO:0000313" key="1">
    <source>
        <dbReference type="EMBL" id="KIH59310.1"/>
    </source>
</evidence>
<keyword evidence="2" id="KW-1185">Reference proteome</keyword>
<dbReference type="Proteomes" id="UP000054047">
    <property type="component" value="Unassembled WGS sequence"/>
</dbReference>
<protein>
    <submittedName>
        <fullName evidence="1">Uncharacterized protein</fullName>
    </submittedName>
</protein>
<name>A0A0C2GDT5_9BILA</name>
<sequence>MTLDWEEVERIRSPVHHPTTTLGEEYPIKEYGFTNCELMVTFRRNINDGTRTFLRHCII</sequence>
<proteinExistence type="predicted"/>
<dbReference type="AlphaFoldDB" id="A0A0C2GDT5"/>
<organism evidence="1 2">
    <name type="scientific">Ancylostoma duodenale</name>
    <dbReference type="NCBI Taxonomy" id="51022"/>
    <lineage>
        <taxon>Eukaryota</taxon>
        <taxon>Metazoa</taxon>
        <taxon>Ecdysozoa</taxon>
        <taxon>Nematoda</taxon>
        <taxon>Chromadorea</taxon>
        <taxon>Rhabditida</taxon>
        <taxon>Rhabditina</taxon>
        <taxon>Rhabditomorpha</taxon>
        <taxon>Strongyloidea</taxon>
        <taxon>Ancylostomatidae</taxon>
        <taxon>Ancylostomatinae</taxon>
        <taxon>Ancylostoma</taxon>
    </lineage>
</organism>
<gene>
    <name evidence="1" type="ORF">ANCDUO_10462</name>
</gene>
<dbReference type="EMBL" id="KN732112">
    <property type="protein sequence ID" value="KIH59310.1"/>
    <property type="molecule type" value="Genomic_DNA"/>
</dbReference>
<accession>A0A0C2GDT5</accession>